<organism evidence="3 4">
    <name type="scientific">Owenia fusiformis</name>
    <name type="common">Polychaete worm</name>
    <dbReference type="NCBI Taxonomy" id="6347"/>
    <lineage>
        <taxon>Eukaryota</taxon>
        <taxon>Metazoa</taxon>
        <taxon>Spiralia</taxon>
        <taxon>Lophotrochozoa</taxon>
        <taxon>Annelida</taxon>
        <taxon>Polychaeta</taxon>
        <taxon>Sedentaria</taxon>
        <taxon>Canalipalpata</taxon>
        <taxon>Sabellida</taxon>
        <taxon>Oweniida</taxon>
        <taxon>Oweniidae</taxon>
        <taxon>Owenia</taxon>
    </lineage>
</organism>
<dbReference type="InterPro" id="IPR001611">
    <property type="entry name" value="Leu-rich_rpt"/>
</dbReference>
<dbReference type="AlphaFoldDB" id="A0A8J1TGX8"/>
<reference evidence="3" key="1">
    <citation type="submission" date="2022-03" db="EMBL/GenBank/DDBJ databases">
        <authorList>
            <person name="Martin C."/>
        </authorList>
    </citation>
    <scope>NUCLEOTIDE SEQUENCE</scope>
</reference>
<feature type="region of interest" description="Disordered" evidence="2">
    <location>
        <begin position="1"/>
        <end position="94"/>
    </location>
</feature>
<dbReference type="PROSITE" id="PS00018">
    <property type="entry name" value="EF_HAND_1"/>
    <property type="match status" value="2"/>
</dbReference>
<dbReference type="OrthoDB" id="120976at2759"/>
<dbReference type="InterPro" id="IPR032675">
    <property type="entry name" value="LRR_dom_sf"/>
</dbReference>
<dbReference type="SMART" id="SM00054">
    <property type="entry name" value="EFh"/>
    <property type="match status" value="2"/>
</dbReference>
<keyword evidence="4" id="KW-1185">Reference proteome</keyword>
<dbReference type="PROSITE" id="PS50222">
    <property type="entry name" value="EF_HAND_2"/>
    <property type="match status" value="2"/>
</dbReference>
<feature type="compositionally biased region" description="Basic and acidic residues" evidence="2">
    <location>
        <begin position="24"/>
        <end position="36"/>
    </location>
</feature>
<dbReference type="InterPro" id="IPR018247">
    <property type="entry name" value="EF_Hand_1_Ca_BS"/>
</dbReference>
<dbReference type="Gene3D" id="1.10.238.10">
    <property type="entry name" value="EF-hand"/>
    <property type="match status" value="1"/>
</dbReference>
<accession>A0A8J1TGX8</accession>
<protein>
    <submittedName>
        <fullName evidence="3">Uncharacterized protein</fullName>
    </submittedName>
</protein>
<feature type="compositionally biased region" description="Polar residues" evidence="2">
    <location>
        <begin position="9"/>
        <end position="19"/>
    </location>
</feature>
<dbReference type="InterPro" id="IPR011992">
    <property type="entry name" value="EF-hand-dom_pair"/>
</dbReference>
<dbReference type="Pfam" id="PF13516">
    <property type="entry name" value="LRR_6"/>
    <property type="match status" value="6"/>
</dbReference>
<dbReference type="SUPFAM" id="SSF52047">
    <property type="entry name" value="RNI-like"/>
    <property type="match status" value="1"/>
</dbReference>
<evidence type="ECO:0000256" key="2">
    <source>
        <dbReference type="SAM" id="MobiDB-lite"/>
    </source>
</evidence>
<keyword evidence="1" id="KW-0106">Calcium</keyword>
<dbReference type="SMART" id="SM00368">
    <property type="entry name" value="LRR_RI"/>
    <property type="match status" value="8"/>
</dbReference>
<dbReference type="EMBL" id="CAIIXF020000002">
    <property type="protein sequence ID" value="CAH1777226.1"/>
    <property type="molecule type" value="Genomic_DNA"/>
</dbReference>
<feature type="compositionally biased region" description="Low complexity" evidence="2">
    <location>
        <begin position="70"/>
        <end position="81"/>
    </location>
</feature>
<name>A0A8J1TGX8_OWEFU</name>
<evidence type="ECO:0000313" key="3">
    <source>
        <dbReference type="EMBL" id="CAH1777226.1"/>
    </source>
</evidence>
<dbReference type="Pfam" id="PF13499">
    <property type="entry name" value="EF-hand_7"/>
    <property type="match status" value="1"/>
</dbReference>
<sequence>MEDEDIQSKVDSTNLQTNMEIDVSDPHESNTTRDVRTAASKASVTSVKKPGSRRRQPGGESQTRKSTANSIRSSRISMSSRNESVKAKSNELSQRIEEGEEIQDITAKQAMPEIGSMEKQATEISLGTRKPTLFLSRAATRIITKQSKTHSPETVGFGSKMPTNLSDASLGDDESDIANELNMIADLLKQPTIHKEFTFSGYDIMNDVDTPSPAGSRLTMERKERVSMYEVMCKRENVLPEQCVLTKLMKSSLNVQGRKLGPKGVKAMAVAILNSDIISVLNLDDNNIQSEGAGYIADVLTAKTVITELVLSHNAIGKEGFEELCDVLEDNLTIRVLDIRGNHLKDDSAPLFAKVIENNIHLKDVNLSHNDFRGSGAVALGLSLRNNDTIEYMDLSWNHLRGRGAISIGIGLKENLGLKILKLGWNGFANDGAETIGKALARNSTLLELDLTNNRIGTIGLGHIVKGLQKNYTLVALKLGQNPLRMVACETILQSIIKHSSIALKELDLRDIPVSKDFNKLLKQVRQTRIFVTVTGQELVGDLIEGEDDGLDWNKDPRTVLFEYMKREGFRVIDLFKKLDTDNSNSLTRNEFKNGLLDIEVPLTESQLDKLLDIVDEDKSGDVELKELINAERQFKREQLARTVAKEQRERLERAKRKQTMKDGKSNQNMNDLNLSKLPPITNTKPK</sequence>
<evidence type="ECO:0000313" key="4">
    <source>
        <dbReference type="Proteomes" id="UP000749559"/>
    </source>
</evidence>
<feature type="compositionally biased region" description="Polar residues" evidence="2">
    <location>
        <begin position="59"/>
        <end position="69"/>
    </location>
</feature>
<proteinExistence type="predicted"/>
<comment type="caution">
    <text evidence="3">The sequence shown here is derived from an EMBL/GenBank/DDBJ whole genome shotgun (WGS) entry which is preliminary data.</text>
</comment>
<feature type="region of interest" description="Disordered" evidence="2">
    <location>
        <begin position="646"/>
        <end position="687"/>
    </location>
</feature>
<dbReference type="InterPro" id="IPR052394">
    <property type="entry name" value="LRR-containing"/>
</dbReference>
<dbReference type="GO" id="GO:0005509">
    <property type="term" value="F:calcium ion binding"/>
    <property type="evidence" value="ECO:0007669"/>
    <property type="project" value="InterPro"/>
</dbReference>
<dbReference type="PANTHER" id="PTHR24114:SF50">
    <property type="entry name" value="RNI-LIKE PROTEIN"/>
    <property type="match status" value="1"/>
</dbReference>
<dbReference type="PANTHER" id="PTHR24114">
    <property type="entry name" value="LEUCINE RICH REPEAT FAMILY PROTEIN"/>
    <property type="match status" value="1"/>
</dbReference>
<feature type="compositionally biased region" description="Basic and acidic residues" evidence="2">
    <location>
        <begin position="83"/>
        <end position="94"/>
    </location>
</feature>
<dbReference type="Gene3D" id="3.80.10.10">
    <property type="entry name" value="Ribonuclease Inhibitor"/>
    <property type="match status" value="1"/>
</dbReference>
<dbReference type="SUPFAM" id="SSF47473">
    <property type="entry name" value="EF-hand"/>
    <property type="match status" value="1"/>
</dbReference>
<evidence type="ECO:0000256" key="1">
    <source>
        <dbReference type="ARBA" id="ARBA00022837"/>
    </source>
</evidence>
<gene>
    <name evidence="3" type="ORF">OFUS_LOCUS4289</name>
</gene>
<dbReference type="CDD" id="cd00051">
    <property type="entry name" value="EFh"/>
    <property type="match status" value="1"/>
</dbReference>
<dbReference type="InterPro" id="IPR002048">
    <property type="entry name" value="EF_hand_dom"/>
</dbReference>
<dbReference type="Proteomes" id="UP000749559">
    <property type="component" value="Unassembled WGS sequence"/>
</dbReference>